<reference evidence="1" key="1">
    <citation type="submission" date="2022-11" db="EMBL/GenBank/DDBJ databases">
        <authorList>
            <person name="Graham C."/>
            <person name="Newman J.D."/>
        </authorList>
    </citation>
    <scope>NUCLEOTIDE SEQUENCE</scope>
    <source>
        <strain evidence="1">DSM 19486</strain>
    </source>
</reference>
<organism evidence="1 2">
    <name type="scientific">Pedobacter agri</name>
    <dbReference type="NCBI Taxonomy" id="454586"/>
    <lineage>
        <taxon>Bacteria</taxon>
        <taxon>Pseudomonadati</taxon>
        <taxon>Bacteroidota</taxon>
        <taxon>Sphingobacteriia</taxon>
        <taxon>Sphingobacteriales</taxon>
        <taxon>Sphingobacteriaceae</taxon>
        <taxon>Pedobacter</taxon>
    </lineage>
</organism>
<keyword evidence="2" id="KW-1185">Reference proteome</keyword>
<dbReference type="EMBL" id="JAPJUH010000008">
    <property type="protein sequence ID" value="MCX3267517.1"/>
    <property type="molecule type" value="Genomic_DNA"/>
</dbReference>
<name>A0A9X3DHR3_9SPHI</name>
<evidence type="ECO:0000313" key="1">
    <source>
        <dbReference type="EMBL" id="MCX3267517.1"/>
    </source>
</evidence>
<gene>
    <name evidence="1" type="ORF">OQZ29_22340</name>
</gene>
<dbReference type="RefSeq" id="WP_010602713.1">
    <property type="nucleotide sequence ID" value="NZ_JAPJUH010000008.1"/>
</dbReference>
<sequence length="84" mass="9649">MKNYQLTITVGTDNRKFDLAEYMFHDGERCKYHVFENGILLAAFVPDHHNFLQLCKNPGHLDDDLVDLLADSLESHIPPIPKVI</sequence>
<dbReference type="AlphaFoldDB" id="A0A9X3DHR3"/>
<dbReference type="Proteomes" id="UP001142592">
    <property type="component" value="Unassembled WGS sequence"/>
</dbReference>
<protein>
    <submittedName>
        <fullName evidence="1">Uncharacterized protein</fullName>
    </submittedName>
</protein>
<proteinExistence type="predicted"/>
<comment type="caution">
    <text evidence="1">The sequence shown here is derived from an EMBL/GenBank/DDBJ whole genome shotgun (WGS) entry which is preliminary data.</text>
</comment>
<accession>A0A9X3DHR3</accession>
<evidence type="ECO:0000313" key="2">
    <source>
        <dbReference type="Proteomes" id="UP001142592"/>
    </source>
</evidence>